<evidence type="ECO:0000256" key="1">
    <source>
        <dbReference type="SAM" id="MobiDB-lite"/>
    </source>
</evidence>
<dbReference type="Gene3D" id="1.25.40.690">
    <property type="match status" value="1"/>
</dbReference>
<dbReference type="Proteomes" id="UP000629468">
    <property type="component" value="Unassembled WGS sequence"/>
</dbReference>
<gene>
    <name evidence="3" type="ORF">Agabi119p4_8179</name>
</gene>
<evidence type="ECO:0000313" key="4">
    <source>
        <dbReference type="Proteomes" id="UP000629468"/>
    </source>
</evidence>
<evidence type="ECO:0000259" key="2">
    <source>
        <dbReference type="Pfam" id="PF12110"/>
    </source>
</evidence>
<protein>
    <recommendedName>
        <fullName evidence="2">Nuclear pore complex protein NUP96 C-terminal domain-containing protein</fullName>
    </recommendedName>
</protein>
<sequence>MARFRAFASESSSSDEEDVRPTRPSPNRSSSPKKPVEEPAEDNESAEEEGLTESEDSSSESSSSDLREDQLVVAVRGGAATHKNNALVQGEDGEIRYAHEVDAQTRVAPLSRDPTIIPWAQQLGVDAQKMHVMQTSLFRMPEEAAALKAIYKPDPKTSRKRLNIYSPPEPLPRKHGRESDVDGLRSESRERRSFAHHVEPPHLPCRKYARVDKATSIANSHEGLFIDAGLALGRSFRVSWGPGGVLVHLGSICNPSSSSSSPSANSSTLYLTNTSATLASNSVNNSSANSSDSETTMTLSHKLLQHHLTNTNIVIDATGVPGASLEPLPSTSSDTTQSSSKAKYLDFASFASIFPSTDFSSTAALFRLGVALFDPVDLHLGGQHNTSSFAAPSAITPDIRNCILSLRRKAALGHWLEEVSKPAVDSDLRTKANGLVSGGSYTPADTAFTHLTGHQIEKACVVAAEGNFIKLSTLISQAGGDEMFRDDIREQLRIWKTDKLGPGAGTGFGSGLIGRGVWKIFSILGGILDDEEEEKELTDKDADVCSGLDWKRVFGLCLWYGQGLEASIADVIRSYEKLISQQSNPTSRPRTVAKPLPPWLLDVQKKKQPGALFSRWNSKPSNSEPYDPLYALIKLHADPTLSLSNVLDPLSFSSSLLEAGVGICWHLYIILSRVMRIRDFADRRPTGHRKTLVNGDGREVTSEDEEREGRYERLVAEGHSPTADLLSSTYAFELESWGMIQEAIFVLLHIQNSSGREKAIQDLLARSAPHLDVWMTNGIVGSLKIPMAWVDEAKAQYALSKGEFYSAYELYLTAGHYNAAHNIAVLELAPDAILAHDLDLVKDLFEVFDSELKHDKIEEWFVRGKILLDYVHILNRLPQLRDQMESDSEDDVLPATDASVAQEIDDLTRRVPKIIGTLPDVFYRSWTSDRRHAAATDEMAKSLLAATEKIKPYALTQIQPPTLPFVDGAMKVGLVGSVGLARFIKSIEA</sequence>
<feature type="compositionally biased region" description="Basic and acidic residues" evidence="1">
    <location>
        <begin position="177"/>
        <end position="197"/>
    </location>
</feature>
<feature type="region of interest" description="Disordered" evidence="1">
    <location>
        <begin position="158"/>
        <end position="197"/>
    </location>
</feature>
<comment type="caution">
    <text evidence="3">The sequence shown here is derived from an EMBL/GenBank/DDBJ whole genome shotgun (WGS) entry which is preliminary data.</text>
</comment>
<evidence type="ECO:0000313" key="3">
    <source>
        <dbReference type="EMBL" id="KAF7763642.1"/>
    </source>
</evidence>
<dbReference type="AlphaFoldDB" id="A0A8H7C6J8"/>
<dbReference type="EMBL" id="JABXXO010000011">
    <property type="protein sequence ID" value="KAF7763642.1"/>
    <property type="molecule type" value="Genomic_DNA"/>
</dbReference>
<proteinExistence type="predicted"/>
<accession>A0A8H7C6J8</accession>
<dbReference type="Pfam" id="PF12110">
    <property type="entry name" value="Nup96"/>
    <property type="match status" value="1"/>
</dbReference>
<feature type="compositionally biased region" description="Acidic residues" evidence="1">
    <location>
        <begin position="38"/>
        <end position="58"/>
    </location>
</feature>
<feature type="region of interest" description="Disordered" evidence="1">
    <location>
        <begin position="1"/>
        <end position="68"/>
    </location>
</feature>
<dbReference type="InterPro" id="IPR021967">
    <property type="entry name" value="Nup98_C"/>
</dbReference>
<reference evidence="3 4" key="1">
    <citation type="journal article" name="Sci. Rep.">
        <title>Telomere-to-telomere assembled and centromere annotated genomes of the two main subspecies of the button mushroom Agaricus bisporus reveal especially polymorphic chromosome ends.</title>
        <authorList>
            <person name="Sonnenberg A.S.M."/>
            <person name="Sedaghat-Telgerd N."/>
            <person name="Lavrijssen B."/>
            <person name="Ohm R.A."/>
            <person name="Hendrickx P.M."/>
            <person name="Scholtmeijer K."/>
            <person name="Baars J.J.P."/>
            <person name="van Peer A."/>
        </authorList>
    </citation>
    <scope>NUCLEOTIDE SEQUENCE [LARGE SCALE GENOMIC DNA]</scope>
    <source>
        <strain evidence="3 4">H119_p4</strain>
    </source>
</reference>
<feature type="domain" description="Nuclear pore complex protein NUP96 C-terminal" evidence="2">
    <location>
        <begin position="446"/>
        <end position="797"/>
    </location>
</feature>
<organism evidence="3 4">
    <name type="scientific">Agaricus bisporus var. burnettii</name>
    <dbReference type="NCBI Taxonomy" id="192524"/>
    <lineage>
        <taxon>Eukaryota</taxon>
        <taxon>Fungi</taxon>
        <taxon>Dikarya</taxon>
        <taxon>Basidiomycota</taxon>
        <taxon>Agaricomycotina</taxon>
        <taxon>Agaricomycetes</taxon>
        <taxon>Agaricomycetidae</taxon>
        <taxon>Agaricales</taxon>
        <taxon>Agaricineae</taxon>
        <taxon>Agaricaceae</taxon>
        <taxon>Agaricus</taxon>
    </lineage>
</organism>
<name>A0A8H7C6J8_AGABI</name>